<dbReference type="InterPro" id="IPR007393">
    <property type="entry name" value="YlxR_dom"/>
</dbReference>
<gene>
    <name evidence="3" type="ORF">ACFPJ6_06020</name>
</gene>
<feature type="compositionally biased region" description="Basic and acidic residues" evidence="1">
    <location>
        <begin position="84"/>
        <end position="106"/>
    </location>
</feature>
<proteinExistence type="predicted"/>
<dbReference type="EMBL" id="JBHSLD010000007">
    <property type="protein sequence ID" value="MFC5380339.1"/>
    <property type="molecule type" value="Genomic_DNA"/>
</dbReference>
<dbReference type="RefSeq" id="WP_340268436.1">
    <property type="nucleotide sequence ID" value="NZ_JBBEOG010000002.1"/>
</dbReference>
<name>A0ABW0GL47_9MICO</name>
<evidence type="ECO:0000259" key="2">
    <source>
        <dbReference type="Pfam" id="PF04296"/>
    </source>
</evidence>
<evidence type="ECO:0000256" key="1">
    <source>
        <dbReference type="SAM" id="MobiDB-lite"/>
    </source>
</evidence>
<reference evidence="4" key="1">
    <citation type="journal article" date="2019" name="Int. J. Syst. Evol. Microbiol.">
        <title>The Global Catalogue of Microorganisms (GCM) 10K type strain sequencing project: providing services to taxonomists for standard genome sequencing and annotation.</title>
        <authorList>
            <consortium name="The Broad Institute Genomics Platform"/>
            <consortium name="The Broad Institute Genome Sequencing Center for Infectious Disease"/>
            <person name="Wu L."/>
            <person name="Ma J."/>
        </authorList>
    </citation>
    <scope>NUCLEOTIDE SEQUENCE [LARGE SCALE GENOMIC DNA]</scope>
    <source>
        <strain evidence="4">CCUG 43114</strain>
    </source>
</reference>
<evidence type="ECO:0000313" key="3">
    <source>
        <dbReference type="EMBL" id="MFC5380339.1"/>
    </source>
</evidence>
<sequence>MGCRRPAPRSVLARFVLAEVEGGPQVVPDPGARLPGRGAWLHRDPGCAGLAVRRKAFARALRATGPVGTDLVTATARTWAVEQVRTEHDDKGRPRPAPRDRKRVDE</sequence>
<feature type="region of interest" description="Disordered" evidence="1">
    <location>
        <begin position="83"/>
        <end position="106"/>
    </location>
</feature>
<dbReference type="Gene3D" id="3.30.1230.10">
    <property type="entry name" value="YlxR-like"/>
    <property type="match status" value="1"/>
</dbReference>
<keyword evidence="4" id="KW-1185">Reference proteome</keyword>
<dbReference type="Pfam" id="PF04296">
    <property type="entry name" value="YlxR"/>
    <property type="match status" value="1"/>
</dbReference>
<dbReference type="InterPro" id="IPR035931">
    <property type="entry name" value="YlxR-like_sf"/>
</dbReference>
<evidence type="ECO:0000313" key="4">
    <source>
        <dbReference type="Proteomes" id="UP001596122"/>
    </source>
</evidence>
<comment type="caution">
    <text evidence="3">The sequence shown here is derived from an EMBL/GenBank/DDBJ whole genome shotgun (WGS) entry which is preliminary data.</text>
</comment>
<feature type="domain" description="YlxR" evidence="2">
    <location>
        <begin position="1"/>
        <end position="64"/>
    </location>
</feature>
<protein>
    <submittedName>
        <fullName evidence="3">YlxR family protein</fullName>
    </submittedName>
</protein>
<dbReference type="SUPFAM" id="SSF64376">
    <property type="entry name" value="YlxR-like"/>
    <property type="match status" value="1"/>
</dbReference>
<dbReference type="InterPro" id="IPR037465">
    <property type="entry name" value="YlxR"/>
</dbReference>
<accession>A0ABW0GL47</accession>
<organism evidence="3 4">
    <name type="scientific">Aquipuribacter nitratireducens</name>
    <dbReference type="NCBI Taxonomy" id="650104"/>
    <lineage>
        <taxon>Bacteria</taxon>
        <taxon>Bacillati</taxon>
        <taxon>Actinomycetota</taxon>
        <taxon>Actinomycetes</taxon>
        <taxon>Micrococcales</taxon>
        <taxon>Intrasporangiaceae</taxon>
        <taxon>Aquipuribacter</taxon>
    </lineage>
</organism>
<dbReference type="PANTHER" id="PTHR34215:SF1">
    <property type="entry name" value="YLXR DOMAIN-CONTAINING PROTEIN"/>
    <property type="match status" value="1"/>
</dbReference>
<dbReference type="PANTHER" id="PTHR34215">
    <property type="entry name" value="BLL0784 PROTEIN"/>
    <property type="match status" value="1"/>
</dbReference>
<dbReference type="Proteomes" id="UP001596122">
    <property type="component" value="Unassembled WGS sequence"/>
</dbReference>